<keyword evidence="1" id="KW-0732">Signal</keyword>
<feature type="domain" description="Beta-lactamase-related" evidence="2">
    <location>
        <begin position="108"/>
        <end position="391"/>
    </location>
</feature>
<dbReference type="InterPro" id="IPR012338">
    <property type="entry name" value="Beta-lactam/transpept-like"/>
</dbReference>
<gene>
    <name evidence="3" type="ORF">FM038_014320</name>
</gene>
<feature type="signal peptide" evidence="1">
    <location>
        <begin position="1"/>
        <end position="19"/>
    </location>
</feature>
<dbReference type="Proteomes" id="UP000316416">
    <property type="component" value="Chromosome"/>
</dbReference>
<reference evidence="3" key="1">
    <citation type="submission" date="2021-07" db="EMBL/GenBank/DDBJ databases">
        <title>Shewanella sp. YLB-07 whole genome sequence.</title>
        <authorList>
            <person name="Yu L."/>
        </authorList>
    </citation>
    <scope>NUCLEOTIDE SEQUENCE</scope>
    <source>
        <strain evidence="3">YLB-08</strain>
    </source>
</reference>
<dbReference type="Pfam" id="PF00144">
    <property type="entry name" value="Beta-lactamase"/>
    <property type="match status" value="1"/>
</dbReference>
<dbReference type="PANTHER" id="PTHR43283">
    <property type="entry name" value="BETA-LACTAMASE-RELATED"/>
    <property type="match status" value="1"/>
</dbReference>
<protein>
    <submittedName>
        <fullName evidence="3">Beta-lactamase family protein</fullName>
    </submittedName>
</protein>
<evidence type="ECO:0000259" key="2">
    <source>
        <dbReference type="Pfam" id="PF00144"/>
    </source>
</evidence>
<keyword evidence="4" id="KW-1185">Reference proteome</keyword>
<organism evidence="3 4">
    <name type="scientific">Shewanella eurypsychrophilus</name>
    <dbReference type="NCBI Taxonomy" id="2593656"/>
    <lineage>
        <taxon>Bacteria</taxon>
        <taxon>Pseudomonadati</taxon>
        <taxon>Pseudomonadota</taxon>
        <taxon>Gammaproteobacteria</taxon>
        <taxon>Alteromonadales</taxon>
        <taxon>Shewanellaceae</taxon>
        <taxon>Shewanella</taxon>
    </lineage>
</organism>
<accession>A0ABX6VAD4</accession>
<name>A0ABX6VAD4_9GAMM</name>
<dbReference type="Gene3D" id="3.40.710.10">
    <property type="entry name" value="DD-peptidase/beta-lactamase superfamily"/>
    <property type="match status" value="1"/>
</dbReference>
<sequence>MKKLMTVLSVLLTTSFAQATTFHTPDQAFLEAVGKVGITQANWDHGKNAKLVMQNAYRFTHYVELEQGSFIHDLGEAKGFNLSNVQGYDLDGALPMDELLRDRLNTEALVILKNGKLIDEYYWSGMDKDSTHLQMSVTKSFTSITLQTLVAEGKVNMNSLITDYLPELKASPSFAKATVQEVADMRSGIKIIFSPGRNWDERMSNVQEWNGKNLYPELRSIIDYAKLVDVRTDYAKGEMYDYQDINTEMLGMIIARVTDKPLTEAMENRLWKKVGFGNKAKFMSNSTGEAVGSGGLNVTPRDIAIMMDVLVNDGKNRNGDQIVPKSFVDSLLAGNDKVRTAWTNGSESKMATNGWYKDQIRTFDIRGHKFLAFVGIHGQVTIGEPSTGIVFHLNAAQDEMQAKRTVALTFLGVVPTLLEAIN</sequence>
<evidence type="ECO:0000313" key="4">
    <source>
        <dbReference type="Proteomes" id="UP000316416"/>
    </source>
</evidence>
<dbReference type="InterPro" id="IPR050789">
    <property type="entry name" value="Diverse_Enzym_Activities"/>
</dbReference>
<dbReference type="InterPro" id="IPR001466">
    <property type="entry name" value="Beta-lactam-related"/>
</dbReference>
<dbReference type="RefSeq" id="WP_142874047.1">
    <property type="nucleotide sequence ID" value="NZ_CP045503.2"/>
</dbReference>
<dbReference type="PANTHER" id="PTHR43283:SF7">
    <property type="entry name" value="BETA-LACTAMASE-RELATED DOMAIN-CONTAINING PROTEIN"/>
    <property type="match status" value="1"/>
</dbReference>
<dbReference type="EMBL" id="CP045503">
    <property type="protein sequence ID" value="QPG58483.1"/>
    <property type="molecule type" value="Genomic_DNA"/>
</dbReference>
<dbReference type="SUPFAM" id="SSF56601">
    <property type="entry name" value="beta-lactamase/transpeptidase-like"/>
    <property type="match status" value="1"/>
</dbReference>
<feature type="chain" id="PRO_5046877344" evidence="1">
    <location>
        <begin position="20"/>
        <end position="422"/>
    </location>
</feature>
<evidence type="ECO:0000313" key="3">
    <source>
        <dbReference type="EMBL" id="QPG58483.1"/>
    </source>
</evidence>
<proteinExistence type="predicted"/>
<evidence type="ECO:0000256" key="1">
    <source>
        <dbReference type="SAM" id="SignalP"/>
    </source>
</evidence>